<evidence type="ECO:0000313" key="1">
    <source>
        <dbReference type="EMBL" id="SHO52306.1"/>
    </source>
</evidence>
<dbReference type="STRING" id="1121416.SAMN02745220_04507"/>
<dbReference type="RefSeq" id="WP_084554373.1">
    <property type="nucleotide sequence ID" value="NZ_FRFE01000034.1"/>
</dbReference>
<organism evidence="1 2">
    <name type="scientific">Desulfopila aestuarii DSM 18488</name>
    <dbReference type="NCBI Taxonomy" id="1121416"/>
    <lineage>
        <taxon>Bacteria</taxon>
        <taxon>Pseudomonadati</taxon>
        <taxon>Thermodesulfobacteriota</taxon>
        <taxon>Desulfobulbia</taxon>
        <taxon>Desulfobulbales</taxon>
        <taxon>Desulfocapsaceae</taxon>
        <taxon>Desulfopila</taxon>
    </lineage>
</organism>
<dbReference type="EMBL" id="FRFE01000034">
    <property type="protein sequence ID" value="SHO52306.1"/>
    <property type="molecule type" value="Genomic_DNA"/>
</dbReference>
<evidence type="ECO:0000313" key="2">
    <source>
        <dbReference type="Proteomes" id="UP000184603"/>
    </source>
</evidence>
<dbReference type="AlphaFoldDB" id="A0A1M7YI64"/>
<name>A0A1M7YI64_9BACT</name>
<dbReference type="Proteomes" id="UP000184603">
    <property type="component" value="Unassembled WGS sequence"/>
</dbReference>
<reference evidence="1 2" key="1">
    <citation type="submission" date="2016-12" db="EMBL/GenBank/DDBJ databases">
        <authorList>
            <person name="Song W.-J."/>
            <person name="Kurnit D.M."/>
        </authorList>
    </citation>
    <scope>NUCLEOTIDE SEQUENCE [LARGE SCALE GENOMIC DNA]</scope>
    <source>
        <strain evidence="1 2">DSM 18488</strain>
    </source>
</reference>
<gene>
    <name evidence="1" type="ORF">SAMN02745220_04507</name>
</gene>
<keyword evidence="2" id="KW-1185">Reference proteome</keyword>
<accession>A0A1M7YI64</accession>
<sequence>MPIQNPRSGRTGEVVYDSRKKLVRLTDYTKAKDIDNSDRIFPISYVDAWSMVRKAGTLVNMELRPHDLRPHPATYVSVSRSGTRIEIVSKVILRHANLQPPTGILGR</sequence>
<protein>
    <submittedName>
        <fullName evidence="1">Uncharacterized protein</fullName>
    </submittedName>
</protein>
<proteinExistence type="predicted"/>